<dbReference type="SMART" id="SM00421">
    <property type="entry name" value="HTH_LUXR"/>
    <property type="match status" value="1"/>
</dbReference>
<dbReference type="InterPro" id="IPR039420">
    <property type="entry name" value="WalR-like"/>
</dbReference>
<keyword evidence="1" id="KW-0805">Transcription regulation</keyword>
<dbReference type="CDD" id="cd06170">
    <property type="entry name" value="LuxR_C_like"/>
    <property type="match status" value="1"/>
</dbReference>
<organism evidence="5 6">
    <name type="scientific">Microbispora oryzae</name>
    <dbReference type="NCBI Taxonomy" id="2806554"/>
    <lineage>
        <taxon>Bacteria</taxon>
        <taxon>Bacillati</taxon>
        <taxon>Actinomycetota</taxon>
        <taxon>Actinomycetes</taxon>
        <taxon>Streptosporangiales</taxon>
        <taxon>Streptosporangiaceae</taxon>
        <taxon>Microbispora</taxon>
    </lineage>
</organism>
<dbReference type="EMBL" id="JAFCNB010000001">
    <property type="protein sequence ID" value="MBP2702790.1"/>
    <property type="molecule type" value="Genomic_DNA"/>
</dbReference>
<name>A0A941AGD1_9ACTN</name>
<dbReference type="AlphaFoldDB" id="A0A941AGD1"/>
<dbReference type="PRINTS" id="PR00038">
    <property type="entry name" value="HTHLUXR"/>
</dbReference>
<keyword evidence="6" id="KW-1185">Reference proteome</keyword>
<dbReference type="SUPFAM" id="SSF46894">
    <property type="entry name" value="C-terminal effector domain of the bipartite response regulators"/>
    <property type="match status" value="1"/>
</dbReference>
<evidence type="ECO:0000256" key="3">
    <source>
        <dbReference type="ARBA" id="ARBA00023163"/>
    </source>
</evidence>
<dbReference type="GO" id="GO:0006355">
    <property type="term" value="P:regulation of DNA-templated transcription"/>
    <property type="evidence" value="ECO:0007669"/>
    <property type="project" value="InterPro"/>
</dbReference>
<proteinExistence type="predicted"/>
<dbReference type="RefSeq" id="WP_210154043.1">
    <property type="nucleotide sequence ID" value="NZ_JAFCNB010000001.1"/>
</dbReference>
<evidence type="ECO:0000259" key="4">
    <source>
        <dbReference type="PROSITE" id="PS50043"/>
    </source>
</evidence>
<sequence length="98" mass="10723">MTVQPLEVHRLTHHPRPAHGGQVQIAARLDACLKRGQISETQREVILLLASGFTDEAVGKRLDISSRTVQRHVARIMSMVGARSRLELGILLAAPGRA</sequence>
<dbReference type="PANTHER" id="PTHR43214:SF24">
    <property type="entry name" value="TRANSCRIPTIONAL REGULATORY PROTEIN NARL-RELATED"/>
    <property type="match status" value="1"/>
</dbReference>
<dbReference type="Gene3D" id="1.10.10.10">
    <property type="entry name" value="Winged helix-like DNA-binding domain superfamily/Winged helix DNA-binding domain"/>
    <property type="match status" value="1"/>
</dbReference>
<evidence type="ECO:0000313" key="6">
    <source>
        <dbReference type="Proteomes" id="UP000674234"/>
    </source>
</evidence>
<keyword evidence="3" id="KW-0804">Transcription</keyword>
<dbReference type="InterPro" id="IPR036388">
    <property type="entry name" value="WH-like_DNA-bd_sf"/>
</dbReference>
<evidence type="ECO:0000256" key="1">
    <source>
        <dbReference type="ARBA" id="ARBA00023015"/>
    </source>
</evidence>
<feature type="domain" description="HTH luxR-type" evidence="4">
    <location>
        <begin position="31"/>
        <end position="96"/>
    </location>
</feature>
<gene>
    <name evidence="5" type="ORF">JOL79_03105</name>
</gene>
<keyword evidence="2" id="KW-0238">DNA-binding</keyword>
<comment type="caution">
    <text evidence="5">The sequence shown here is derived from an EMBL/GenBank/DDBJ whole genome shotgun (WGS) entry which is preliminary data.</text>
</comment>
<dbReference type="InterPro" id="IPR016032">
    <property type="entry name" value="Sig_transdc_resp-reg_C-effctor"/>
</dbReference>
<dbReference type="PROSITE" id="PS50043">
    <property type="entry name" value="HTH_LUXR_2"/>
    <property type="match status" value="1"/>
</dbReference>
<reference evidence="5" key="1">
    <citation type="submission" date="2021-02" db="EMBL/GenBank/DDBJ databases">
        <title>Draft genome sequence of Microbispora sp. RL4-1S isolated from rice leaves in Thailand.</title>
        <authorList>
            <person name="Muangham S."/>
            <person name="Duangmal K."/>
        </authorList>
    </citation>
    <scope>NUCLEOTIDE SEQUENCE</scope>
    <source>
        <strain evidence="5">RL4-1S</strain>
    </source>
</reference>
<dbReference type="GO" id="GO:0003677">
    <property type="term" value="F:DNA binding"/>
    <property type="evidence" value="ECO:0007669"/>
    <property type="project" value="UniProtKB-KW"/>
</dbReference>
<dbReference type="PANTHER" id="PTHR43214">
    <property type="entry name" value="TWO-COMPONENT RESPONSE REGULATOR"/>
    <property type="match status" value="1"/>
</dbReference>
<dbReference type="Proteomes" id="UP000674234">
    <property type="component" value="Unassembled WGS sequence"/>
</dbReference>
<dbReference type="Pfam" id="PF00196">
    <property type="entry name" value="GerE"/>
    <property type="match status" value="1"/>
</dbReference>
<evidence type="ECO:0000256" key="2">
    <source>
        <dbReference type="ARBA" id="ARBA00023125"/>
    </source>
</evidence>
<dbReference type="InterPro" id="IPR000792">
    <property type="entry name" value="Tscrpt_reg_LuxR_C"/>
</dbReference>
<accession>A0A941AGD1</accession>
<protein>
    <submittedName>
        <fullName evidence="5">Helix-turn-helix transcriptional regulator</fullName>
    </submittedName>
</protein>
<evidence type="ECO:0000313" key="5">
    <source>
        <dbReference type="EMBL" id="MBP2702790.1"/>
    </source>
</evidence>